<keyword evidence="2" id="KW-1185">Reference proteome</keyword>
<dbReference type="InterPro" id="IPR006594">
    <property type="entry name" value="LisH"/>
</dbReference>
<dbReference type="SMART" id="SM00667">
    <property type="entry name" value="LisH"/>
    <property type="match status" value="1"/>
</dbReference>
<dbReference type="InterPro" id="IPR006595">
    <property type="entry name" value="CTLH_C"/>
</dbReference>
<dbReference type="GeneID" id="106458242"/>
<accession>A0ABM1B202</accession>
<organism evidence="2 3">
    <name type="scientific">Limulus polyphemus</name>
    <name type="common">Atlantic horseshoe crab</name>
    <dbReference type="NCBI Taxonomy" id="6850"/>
    <lineage>
        <taxon>Eukaryota</taxon>
        <taxon>Metazoa</taxon>
        <taxon>Ecdysozoa</taxon>
        <taxon>Arthropoda</taxon>
        <taxon>Chelicerata</taxon>
        <taxon>Merostomata</taxon>
        <taxon>Xiphosura</taxon>
        <taxon>Limulidae</taxon>
        <taxon>Limulus</taxon>
    </lineage>
</organism>
<dbReference type="PROSITE" id="PS50896">
    <property type="entry name" value="LISH"/>
    <property type="match status" value="1"/>
</dbReference>
<sequence>MAQQIKSREKPDDITKEEWLQKLEGLHIQRADMNRLIMDYLETEGFKEAAEKFRIESGISPVVDLDTLDERIKIRDAIQSGKIQEAIAMVNNLHPELLDNNRYLFFHLQQQHLIELIRGKNTEEALKYAQEQLAERGEENQEVLIELERTLALLAFDEPEKSPFGDLLHPSHRQKIASEINGAILEMENRASTTPKLADLLKLLLWGQEELDKKKIKYPRMTDLARGVIEDPKQY</sequence>
<feature type="domain" description="CTLH" evidence="1">
    <location>
        <begin position="67"/>
        <end position="124"/>
    </location>
</feature>
<dbReference type="InterPro" id="IPR050618">
    <property type="entry name" value="Ubq-SigPath_Reg"/>
</dbReference>
<dbReference type="SMART" id="SM00757">
    <property type="entry name" value="CRA"/>
    <property type="match status" value="1"/>
</dbReference>
<evidence type="ECO:0000313" key="2">
    <source>
        <dbReference type="Proteomes" id="UP000694941"/>
    </source>
</evidence>
<dbReference type="Proteomes" id="UP000694941">
    <property type="component" value="Unplaced"/>
</dbReference>
<evidence type="ECO:0000313" key="3">
    <source>
        <dbReference type="RefSeq" id="XP_013773172.1"/>
    </source>
</evidence>
<dbReference type="Pfam" id="PF10607">
    <property type="entry name" value="CTLH"/>
    <property type="match status" value="1"/>
</dbReference>
<reference evidence="3" key="1">
    <citation type="submission" date="2025-08" db="UniProtKB">
        <authorList>
            <consortium name="RefSeq"/>
        </authorList>
    </citation>
    <scope>IDENTIFICATION</scope>
    <source>
        <tissue evidence="3">Muscle</tissue>
    </source>
</reference>
<proteinExistence type="predicted"/>
<dbReference type="Pfam" id="PF08513">
    <property type="entry name" value="LisH"/>
    <property type="match status" value="1"/>
</dbReference>
<dbReference type="RefSeq" id="XP_013773172.1">
    <property type="nucleotide sequence ID" value="XM_013917718.2"/>
</dbReference>
<dbReference type="PROSITE" id="PS50897">
    <property type="entry name" value="CTLH"/>
    <property type="match status" value="1"/>
</dbReference>
<name>A0ABM1B202_LIMPO</name>
<dbReference type="SMART" id="SM00668">
    <property type="entry name" value="CTLH"/>
    <property type="match status" value="1"/>
</dbReference>
<protein>
    <submittedName>
        <fullName evidence="3">Glucose-induced degradation protein 8 homolog</fullName>
    </submittedName>
</protein>
<gene>
    <name evidence="3" type="primary">LOC106458242</name>
</gene>
<dbReference type="InterPro" id="IPR013144">
    <property type="entry name" value="CRA_dom"/>
</dbReference>
<dbReference type="InterPro" id="IPR024964">
    <property type="entry name" value="CTLH/CRA"/>
</dbReference>
<dbReference type="PANTHER" id="PTHR12864">
    <property type="entry name" value="RAN BINDING PROTEIN 9-RELATED"/>
    <property type="match status" value="1"/>
</dbReference>
<evidence type="ECO:0000259" key="1">
    <source>
        <dbReference type="PROSITE" id="PS50897"/>
    </source>
</evidence>